<keyword evidence="10" id="KW-0472">Membrane</keyword>
<comment type="caution">
    <text evidence="13">The sequence shown here is derived from an EMBL/GenBank/DDBJ whole genome shotgun (WGS) entry which is preliminary data.</text>
</comment>
<dbReference type="GO" id="GO:0008658">
    <property type="term" value="F:penicillin binding"/>
    <property type="evidence" value="ECO:0007669"/>
    <property type="project" value="InterPro"/>
</dbReference>
<dbReference type="GO" id="GO:0009002">
    <property type="term" value="F:serine-type D-Ala-D-Ala carboxypeptidase activity"/>
    <property type="evidence" value="ECO:0007669"/>
    <property type="project" value="UniProtKB-EC"/>
</dbReference>
<keyword evidence="4" id="KW-0808">Transferase</keyword>
<dbReference type="EMBL" id="JAVDYB010000001">
    <property type="protein sequence ID" value="MDR7280026.1"/>
    <property type="molecule type" value="Genomic_DNA"/>
</dbReference>
<keyword evidence="10" id="KW-1133">Transmembrane helix</keyword>
<dbReference type="InterPro" id="IPR050396">
    <property type="entry name" value="Glycosyltr_51/Transpeptidase"/>
</dbReference>
<feature type="transmembrane region" description="Helical" evidence="10">
    <location>
        <begin position="140"/>
        <end position="163"/>
    </location>
</feature>
<evidence type="ECO:0000256" key="7">
    <source>
        <dbReference type="ARBA" id="ARBA00034000"/>
    </source>
</evidence>
<dbReference type="SUPFAM" id="SSF56601">
    <property type="entry name" value="beta-lactamase/transpeptidase-like"/>
    <property type="match status" value="1"/>
</dbReference>
<sequence>MGGSAAVGGARVPGSPVSGGAPGRASVGGSAAVGGARVPGSSGSASVGSARPAVPGRASVGAAAVGGAAVGGAAVGGAAVGGAPVGRAVPGRASVRPVSPAGPGGPGGAGPGGTGPGRRGAAALSPDAAKRARRRKIANWSIAAFAVVIMLAGVSIVGLTYAFDDIPDINTFEPEISTVAYADGTELTKLGEHNRTVVPDEKISPLVKHAVAAAEDKKFYDHSGIDLKGIARAAWNNISGGNTQGASTITQQYARHAAELTGINYNRKIREALLARKIEDTYDKDQIISLYLNAIWFGRGAEGVEAAAKAYFNKSVTTPPGEKNAITASEAAVLAAVIKQPEPIKGGHAGYDPHYNLEASKERWGYTLDNMVEMGWLSAEDRAKAEYPEKSLVKYNPDGCVSECANSKPIGHVLKYVKAELEEMGITDWQQRPYRIKISINPAMQKAAEDAASRKSKSSPMSKTDENHQAALVAIDPTNGQVLAYYGGDDGQGFDYGGGNGGHNPGSTFKMYTIAAGLREGMSMDSYWDSTKNVDEERGGREISNAGRDDPACAKYCSLEKMTIDSFNVPFYWMTKEMGPEKVVAVARDAGIRTMWTDEDEVINLAEVEPSAVAPSKFDVEVGFGQYKVKVIEHVNGLATLANRGSYNKAHFVVSVEKKRADGEWVKVNGEQIKPEKKFDTEQIDSMLKVLQKIPGASDGNDHSLANDRPAFAKSGTWELGKEGGTNGDAWYLGATTQIAAGVWVGTSGARSAIKDPDGSDMYGGDTPGQIWEDFMNAANKAAKYEIESFPEGSFVGDPSVLANGVSPAPKAPENPNPGNNPNSSPSCQPFDFNCLFGNNPNNGGNNNGGNNNGGNNPGGNPTPPAPNPTNGIPGLPGNDDDDD</sequence>
<evidence type="ECO:0000256" key="1">
    <source>
        <dbReference type="ARBA" id="ARBA00022645"/>
    </source>
</evidence>
<keyword evidence="14" id="KW-1185">Reference proteome</keyword>
<organism evidence="13 14">
    <name type="scientific">Catenuloplanes atrovinosus</name>
    <dbReference type="NCBI Taxonomy" id="137266"/>
    <lineage>
        <taxon>Bacteria</taxon>
        <taxon>Bacillati</taxon>
        <taxon>Actinomycetota</taxon>
        <taxon>Actinomycetes</taxon>
        <taxon>Micromonosporales</taxon>
        <taxon>Micromonosporaceae</taxon>
        <taxon>Catenuloplanes</taxon>
    </lineage>
</organism>
<feature type="region of interest" description="Disordered" evidence="9">
    <location>
        <begin position="1"/>
        <end position="53"/>
    </location>
</feature>
<keyword evidence="10" id="KW-0812">Transmembrane</keyword>
<keyword evidence="5" id="KW-0378">Hydrolase</keyword>
<dbReference type="Pfam" id="PF00912">
    <property type="entry name" value="Transgly"/>
    <property type="match status" value="1"/>
</dbReference>
<keyword evidence="6" id="KW-0511">Multifunctional enzyme</keyword>
<feature type="compositionally biased region" description="Gly residues" evidence="9">
    <location>
        <begin position="102"/>
        <end position="118"/>
    </location>
</feature>
<dbReference type="GO" id="GO:0009252">
    <property type="term" value="P:peptidoglycan biosynthetic process"/>
    <property type="evidence" value="ECO:0007669"/>
    <property type="project" value="TreeGrafter"/>
</dbReference>
<keyword evidence="3" id="KW-0328">Glycosyltransferase</keyword>
<keyword evidence="2" id="KW-0645">Protease</keyword>
<evidence type="ECO:0000256" key="3">
    <source>
        <dbReference type="ARBA" id="ARBA00022676"/>
    </source>
</evidence>
<name>A0AAE3YXY2_9ACTN</name>
<dbReference type="InterPro" id="IPR012338">
    <property type="entry name" value="Beta-lactam/transpept-like"/>
</dbReference>
<feature type="region of interest" description="Disordered" evidence="9">
    <location>
        <begin position="91"/>
        <end position="127"/>
    </location>
</feature>
<dbReference type="RefSeq" id="WP_310374162.1">
    <property type="nucleotide sequence ID" value="NZ_JAVDYB010000001.1"/>
</dbReference>
<evidence type="ECO:0000259" key="11">
    <source>
        <dbReference type="Pfam" id="PF00905"/>
    </source>
</evidence>
<dbReference type="AlphaFoldDB" id="A0AAE3YXY2"/>
<evidence type="ECO:0000256" key="4">
    <source>
        <dbReference type="ARBA" id="ARBA00022679"/>
    </source>
</evidence>
<feature type="region of interest" description="Disordered" evidence="9">
    <location>
        <begin position="796"/>
        <end position="884"/>
    </location>
</feature>
<dbReference type="GO" id="GO:0030288">
    <property type="term" value="C:outer membrane-bounded periplasmic space"/>
    <property type="evidence" value="ECO:0007669"/>
    <property type="project" value="TreeGrafter"/>
</dbReference>
<feature type="compositionally biased region" description="Low complexity" evidence="9">
    <location>
        <begin position="817"/>
        <end position="827"/>
    </location>
</feature>
<feature type="domain" description="Penicillin-binding protein transpeptidase" evidence="11">
    <location>
        <begin position="471"/>
        <end position="775"/>
    </location>
</feature>
<keyword evidence="1 13" id="KW-0121">Carboxypeptidase</keyword>
<dbReference type="InterPro" id="IPR036950">
    <property type="entry name" value="PBP_transglycosylase"/>
</dbReference>
<dbReference type="Gene3D" id="1.10.3810.10">
    <property type="entry name" value="Biosynthetic peptidoglycan transglycosylase-like"/>
    <property type="match status" value="1"/>
</dbReference>
<evidence type="ECO:0000313" key="14">
    <source>
        <dbReference type="Proteomes" id="UP001183643"/>
    </source>
</evidence>
<dbReference type="InterPro" id="IPR023346">
    <property type="entry name" value="Lysozyme-like_dom_sf"/>
</dbReference>
<feature type="region of interest" description="Disordered" evidence="9">
    <location>
        <begin position="447"/>
        <end position="467"/>
    </location>
</feature>
<evidence type="ECO:0000256" key="6">
    <source>
        <dbReference type="ARBA" id="ARBA00023268"/>
    </source>
</evidence>
<evidence type="ECO:0000256" key="9">
    <source>
        <dbReference type="SAM" id="MobiDB-lite"/>
    </source>
</evidence>
<accession>A0AAE3YXY2</accession>
<evidence type="ECO:0000256" key="2">
    <source>
        <dbReference type="ARBA" id="ARBA00022670"/>
    </source>
</evidence>
<dbReference type="GO" id="GO:0008955">
    <property type="term" value="F:peptidoglycan glycosyltransferase activity"/>
    <property type="evidence" value="ECO:0007669"/>
    <property type="project" value="UniProtKB-EC"/>
</dbReference>
<evidence type="ECO:0000313" key="13">
    <source>
        <dbReference type="EMBL" id="MDR7280026.1"/>
    </source>
</evidence>
<dbReference type="InterPro" id="IPR001460">
    <property type="entry name" value="PCN-bd_Tpept"/>
</dbReference>
<dbReference type="PANTHER" id="PTHR32282">
    <property type="entry name" value="BINDING PROTEIN TRANSPEPTIDASE, PUTATIVE-RELATED"/>
    <property type="match status" value="1"/>
</dbReference>
<dbReference type="PANTHER" id="PTHR32282:SF34">
    <property type="entry name" value="PENICILLIN-BINDING PROTEIN 1A"/>
    <property type="match status" value="1"/>
</dbReference>
<protein>
    <submittedName>
        <fullName evidence="13">Membrane peptidoglycan carboxypeptidase</fullName>
    </submittedName>
</protein>
<dbReference type="Pfam" id="PF00905">
    <property type="entry name" value="Transpeptidase"/>
    <property type="match status" value="1"/>
</dbReference>
<feature type="compositionally biased region" description="Gly residues" evidence="9">
    <location>
        <begin position="846"/>
        <end position="858"/>
    </location>
</feature>
<dbReference type="Gene3D" id="3.40.710.10">
    <property type="entry name" value="DD-peptidase/beta-lactamase superfamily"/>
    <property type="match status" value="1"/>
</dbReference>
<dbReference type="SUPFAM" id="SSF53955">
    <property type="entry name" value="Lysozyme-like"/>
    <property type="match status" value="1"/>
</dbReference>
<dbReference type="InterPro" id="IPR001264">
    <property type="entry name" value="Glyco_trans_51"/>
</dbReference>
<comment type="catalytic activity">
    <reaction evidence="8">
        <text>[GlcNAc-(1-&gt;4)-Mur2Ac(oyl-L-Ala-gamma-D-Glu-L-Lys-D-Ala-D-Ala)](n)-di-trans,octa-cis-undecaprenyl diphosphate + beta-D-GlcNAc-(1-&gt;4)-Mur2Ac(oyl-L-Ala-gamma-D-Glu-L-Lys-D-Ala-D-Ala)-di-trans,octa-cis-undecaprenyl diphosphate = [GlcNAc-(1-&gt;4)-Mur2Ac(oyl-L-Ala-gamma-D-Glu-L-Lys-D-Ala-D-Ala)](n+1)-di-trans,octa-cis-undecaprenyl diphosphate + di-trans,octa-cis-undecaprenyl diphosphate + H(+)</text>
        <dbReference type="Rhea" id="RHEA:23708"/>
        <dbReference type="Rhea" id="RHEA-COMP:9602"/>
        <dbReference type="Rhea" id="RHEA-COMP:9603"/>
        <dbReference type="ChEBI" id="CHEBI:15378"/>
        <dbReference type="ChEBI" id="CHEBI:58405"/>
        <dbReference type="ChEBI" id="CHEBI:60033"/>
        <dbReference type="ChEBI" id="CHEBI:78435"/>
        <dbReference type="EC" id="2.4.99.28"/>
    </reaction>
</comment>
<proteinExistence type="predicted"/>
<dbReference type="Proteomes" id="UP001183643">
    <property type="component" value="Unassembled WGS sequence"/>
</dbReference>
<evidence type="ECO:0000256" key="5">
    <source>
        <dbReference type="ARBA" id="ARBA00022801"/>
    </source>
</evidence>
<evidence type="ECO:0000259" key="12">
    <source>
        <dbReference type="Pfam" id="PF00912"/>
    </source>
</evidence>
<feature type="compositionally biased region" description="Low complexity" evidence="9">
    <location>
        <begin position="12"/>
        <end position="53"/>
    </location>
</feature>
<dbReference type="GO" id="GO:0006508">
    <property type="term" value="P:proteolysis"/>
    <property type="evidence" value="ECO:0007669"/>
    <property type="project" value="UniProtKB-KW"/>
</dbReference>
<feature type="domain" description="Glycosyl transferase family 51" evidence="12">
    <location>
        <begin position="184"/>
        <end position="371"/>
    </location>
</feature>
<comment type="catalytic activity">
    <reaction evidence="7">
        <text>Preferential cleavage: (Ac)2-L-Lys-D-Ala-|-D-Ala. Also transpeptidation of peptidyl-alanyl moieties that are N-acyl substituents of D-alanine.</text>
        <dbReference type="EC" id="3.4.16.4"/>
    </reaction>
</comment>
<gene>
    <name evidence="13" type="ORF">J2S41_006804</name>
</gene>
<reference evidence="13" key="1">
    <citation type="submission" date="2023-07" db="EMBL/GenBank/DDBJ databases">
        <title>Sequencing the genomes of 1000 actinobacteria strains.</title>
        <authorList>
            <person name="Klenk H.-P."/>
        </authorList>
    </citation>
    <scope>NUCLEOTIDE SEQUENCE</scope>
    <source>
        <strain evidence="13">DSM 44707</strain>
    </source>
</reference>
<evidence type="ECO:0000256" key="8">
    <source>
        <dbReference type="ARBA" id="ARBA00049902"/>
    </source>
</evidence>
<evidence type="ECO:0000256" key="10">
    <source>
        <dbReference type="SAM" id="Phobius"/>
    </source>
</evidence>